<name>A0AA95NIM8_9BURK</name>
<protein>
    <submittedName>
        <fullName evidence="1">Uncharacterized protein</fullName>
    </submittedName>
</protein>
<reference evidence="1" key="1">
    <citation type="submission" date="2023-01" db="EMBL/GenBank/DDBJ databases">
        <title>Whole genome sequence of Paucibacter sp. S2-9 isolated from pond sediment.</title>
        <authorList>
            <person name="Jung J.Y."/>
        </authorList>
    </citation>
    <scope>NUCLEOTIDE SEQUENCE</scope>
    <source>
        <strain evidence="1">S2-9</strain>
    </source>
</reference>
<dbReference type="EMBL" id="CP116346">
    <property type="protein sequence ID" value="WIT13229.1"/>
    <property type="molecule type" value="Genomic_DNA"/>
</dbReference>
<accession>A0AA95NIM8</accession>
<gene>
    <name evidence="1" type="ORF">PFX98_06355</name>
</gene>
<dbReference type="RefSeq" id="WP_285234339.1">
    <property type="nucleotide sequence ID" value="NZ_CP116346.1"/>
</dbReference>
<dbReference type="KEGG" id="pais:PFX98_06355"/>
<evidence type="ECO:0000313" key="2">
    <source>
        <dbReference type="Proteomes" id="UP001177769"/>
    </source>
</evidence>
<proteinExistence type="predicted"/>
<dbReference type="Proteomes" id="UP001177769">
    <property type="component" value="Chromosome"/>
</dbReference>
<keyword evidence="2" id="KW-1185">Reference proteome</keyword>
<evidence type="ECO:0000313" key="1">
    <source>
        <dbReference type="EMBL" id="WIT13229.1"/>
    </source>
</evidence>
<sequence>MLSLLAILFFIVMALWRLLRAWRQLWRGIPRSNRDFSPFFPG</sequence>
<dbReference type="AlphaFoldDB" id="A0AA95NIM8"/>
<organism evidence="1 2">
    <name type="scientific">Paucibacter sediminis</name>
    <dbReference type="NCBI Taxonomy" id="3019553"/>
    <lineage>
        <taxon>Bacteria</taxon>
        <taxon>Pseudomonadati</taxon>
        <taxon>Pseudomonadota</taxon>
        <taxon>Betaproteobacteria</taxon>
        <taxon>Burkholderiales</taxon>
        <taxon>Sphaerotilaceae</taxon>
        <taxon>Roseateles</taxon>
    </lineage>
</organism>